<proteinExistence type="predicted"/>
<accession>A0A6V8LUA9</accession>
<dbReference type="AlphaFoldDB" id="A0A6V8LUA9"/>
<dbReference type="EMBL" id="BLTE01000028">
    <property type="protein sequence ID" value="GFK95993.1"/>
    <property type="molecule type" value="Genomic_DNA"/>
</dbReference>
<protein>
    <submittedName>
        <fullName evidence="1">Uncharacterized protein</fullName>
    </submittedName>
</protein>
<evidence type="ECO:0000313" key="2">
    <source>
        <dbReference type="Proteomes" id="UP000494245"/>
    </source>
</evidence>
<organism evidence="1 2">
    <name type="scientific">Fundidesulfovibrio magnetotacticus</name>
    <dbReference type="NCBI Taxonomy" id="2730080"/>
    <lineage>
        <taxon>Bacteria</taxon>
        <taxon>Pseudomonadati</taxon>
        <taxon>Thermodesulfobacteriota</taxon>
        <taxon>Desulfovibrionia</taxon>
        <taxon>Desulfovibrionales</taxon>
        <taxon>Desulfovibrionaceae</taxon>
        <taxon>Fundidesulfovibrio</taxon>
    </lineage>
</organism>
<evidence type="ECO:0000313" key="1">
    <source>
        <dbReference type="EMBL" id="GFK95993.1"/>
    </source>
</evidence>
<comment type="caution">
    <text evidence="1">The sequence shown here is derived from an EMBL/GenBank/DDBJ whole genome shotgun (WGS) entry which is preliminary data.</text>
</comment>
<keyword evidence="2" id="KW-1185">Reference proteome</keyword>
<sequence>MSRLELEREAVRGEEVARLLACDAVRQAVEEQLNARREAILALRSDQTAEFARIRSGLEAMEALMASLESIAALGGLARERLAGGRAEETARRVL</sequence>
<name>A0A6V8LUA9_9BACT</name>
<dbReference type="RefSeq" id="WP_173087131.1">
    <property type="nucleotide sequence ID" value="NZ_BLTE01000028.1"/>
</dbReference>
<gene>
    <name evidence="1" type="ORF">NNJEOMEG_03867</name>
</gene>
<dbReference type="Proteomes" id="UP000494245">
    <property type="component" value="Unassembled WGS sequence"/>
</dbReference>
<reference evidence="1 2" key="2">
    <citation type="submission" date="2020-05" db="EMBL/GenBank/DDBJ databases">
        <title>Draft genome sequence of Desulfovibrio sp. strainFSS-1.</title>
        <authorList>
            <person name="Shimoshige H."/>
            <person name="Kobayashi H."/>
            <person name="Maekawa T."/>
        </authorList>
    </citation>
    <scope>NUCLEOTIDE SEQUENCE [LARGE SCALE GENOMIC DNA]</scope>
    <source>
        <strain evidence="1 2">SIID29052-01</strain>
    </source>
</reference>
<reference evidence="1 2" key="1">
    <citation type="submission" date="2020-04" db="EMBL/GenBank/DDBJ databases">
        <authorList>
            <consortium name="Desulfovibrio sp. FSS-1 genome sequencing consortium"/>
            <person name="Shimoshige H."/>
            <person name="Kobayashi H."/>
            <person name="Maekawa T."/>
        </authorList>
    </citation>
    <scope>NUCLEOTIDE SEQUENCE [LARGE SCALE GENOMIC DNA]</scope>
    <source>
        <strain evidence="1 2">SIID29052-01</strain>
    </source>
</reference>